<dbReference type="Proteomes" id="UP000288259">
    <property type="component" value="Unassembled WGS sequence"/>
</dbReference>
<dbReference type="Pfam" id="PF06293">
    <property type="entry name" value="Kdo"/>
    <property type="match status" value="1"/>
</dbReference>
<feature type="active site" evidence="18">
    <location>
        <position position="599"/>
    </location>
</feature>
<evidence type="ECO:0000256" key="6">
    <source>
        <dbReference type="ARBA" id="ARBA00022475"/>
    </source>
</evidence>
<evidence type="ECO:0000256" key="1">
    <source>
        <dbReference type="ARBA" id="ARBA00004388"/>
    </source>
</evidence>
<dbReference type="EC" id="2.7.1.166" evidence="18"/>
<evidence type="ECO:0000256" key="20">
    <source>
        <dbReference type="PIRSR" id="PIRSR639901-2"/>
    </source>
</evidence>
<protein>
    <recommendedName>
        <fullName evidence="15 18">3-deoxy-D-manno-octulosonic acid kinase</fullName>
        <shortName evidence="18">Kdo kinase</shortName>
        <ecNumber evidence="18">2.7.1.166</ecNumber>
    </recommendedName>
</protein>
<dbReference type="Pfam" id="PF04413">
    <property type="entry name" value="Glycos_transf_N"/>
    <property type="match status" value="1"/>
</dbReference>
<dbReference type="GO" id="GO:0005886">
    <property type="term" value="C:plasma membrane"/>
    <property type="evidence" value="ECO:0007669"/>
    <property type="project" value="UniProtKB-SubCell"/>
</dbReference>
<dbReference type="UniPathway" id="UPA00958"/>
<keyword evidence="12" id="KW-0735">Signal-anchor</keyword>
<evidence type="ECO:0000256" key="13">
    <source>
        <dbReference type="ARBA" id="ARBA00022985"/>
    </source>
</evidence>
<keyword evidence="23" id="KW-1185">Reference proteome</keyword>
<evidence type="ECO:0000256" key="9">
    <source>
        <dbReference type="ARBA" id="ARBA00022741"/>
    </source>
</evidence>
<accession>A0A432YHP8</accession>
<dbReference type="EMBL" id="PIPY01000006">
    <property type="protein sequence ID" value="RUO60482.1"/>
    <property type="molecule type" value="Genomic_DNA"/>
</dbReference>
<dbReference type="HAMAP" id="MF_00521">
    <property type="entry name" value="KDO_kinase"/>
    <property type="match status" value="1"/>
</dbReference>
<dbReference type="Gene3D" id="3.40.50.2000">
    <property type="entry name" value="Glycogen Phosphorylase B"/>
    <property type="match status" value="1"/>
</dbReference>
<evidence type="ECO:0000313" key="23">
    <source>
        <dbReference type="Proteomes" id="UP000288259"/>
    </source>
</evidence>
<dbReference type="NCBIfam" id="NF004388">
    <property type="entry name" value="PRK05749.1-4"/>
    <property type="match status" value="1"/>
</dbReference>
<dbReference type="GO" id="GO:0043842">
    <property type="term" value="F:Kdo transferase activity"/>
    <property type="evidence" value="ECO:0007669"/>
    <property type="project" value="UniProtKB-EC"/>
</dbReference>
<keyword evidence="6 18" id="KW-1003">Cell membrane</keyword>
<organism evidence="22 23">
    <name type="scientific">Pseudidiomarina insulisalsae</name>
    <dbReference type="NCBI Taxonomy" id="575789"/>
    <lineage>
        <taxon>Bacteria</taxon>
        <taxon>Pseudomonadati</taxon>
        <taxon>Pseudomonadota</taxon>
        <taxon>Gammaproteobacteria</taxon>
        <taxon>Alteromonadales</taxon>
        <taxon>Idiomarinaceae</taxon>
        <taxon>Pseudidiomarina</taxon>
    </lineage>
</organism>
<evidence type="ECO:0000256" key="3">
    <source>
        <dbReference type="ARBA" id="ARBA00004713"/>
    </source>
</evidence>
<dbReference type="InterPro" id="IPR022826">
    <property type="entry name" value="KDO_kinase"/>
</dbReference>
<evidence type="ECO:0000256" key="12">
    <source>
        <dbReference type="ARBA" id="ARBA00022968"/>
    </source>
</evidence>
<comment type="subcellular location">
    <subcellularLocation>
        <location evidence="2 18">Cell inner membrane</location>
        <topology evidence="2 18">Peripheral membrane protein</topology>
        <orientation evidence="2 18">Cytoplasmic side</orientation>
    </subcellularLocation>
    <subcellularLocation>
        <location evidence="1">Cell inner membrane</location>
        <topology evidence="1">Single-pass membrane protein</topology>
        <orientation evidence="1">Cytoplasmic side</orientation>
    </subcellularLocation>
</comment>
<dbReference type="InterPro" id="IPR011009">
    <property type="entry name" value="Kinase-like_dom_sf"/>
</dbReference>
<evidence type="ECO:0000256" key="8">
    <source>
        <dbReference type="ARBA" id="ARBA00022679"/>
    </source>
</evidence>
<keyword evidence="10 18" id="KW-0418">Kinase</keyword>
<keyword evidence="14 18" id="KW-0472">Membrane</keyword>
<keyword evidence="8 18" id="KW-0808">Transferase</keyword>
<feature type="site" description="Transition state stabilizer" evidence="20">
    <location>
        <position position="208"/>
    </location>
</feature>
<keyword evidence="7 18" id="KW-0997">Cell inner membrane</keyword>
<dbReference type="GO" id="GO:0005524">
    <property type="term" value="F:ATP binding"/>
    <property type="evidence" value="ECO:0007669"/>
    <property type="project" value="UniProtKB-UniRule"/>
</dbReference>
<dbReference type="InterPro" id="IPR039901">
    <property type="entry name" value="Kdotransferase"/>
</dbReference>
<evidence type="ECO:0000256" key="7">
    <source>
        <dbReference type="ARBA" id="ARBA00022519"/>
    </source>
</evidence>
<sequence length="674" mass="76687">MTAAYRLLIRLLLPLAFVYLWLRGKKAPAYRQRWSERLALQPVPPAYRHGLLIHCVSVGETVAARPLIEGILTQYPHLPVTLSSMTPTAADLAQRLFGSRVHHLYLPIDTPGAMRRFFTKLAPRAAIILETELWPCFLREARCRRVPVMLLNARMSEKSLASYQRNSWLLGPIWQQLRWVAAQTQTSCERFIELGVPADKLASRGNLKFDSHVAATTLSEAHELRQRLARPVVVAASTHKGEDEQILDAFADVLENEPSTLLILVPRHPERFENVAELIGQQGFALQRRSSGDLPDEQHQVWLGDTMGELLLWYAVADVAFVGGSLITRGGHNPLEPVATDTAIVSGPHVFNFKEIFARLDAAGGMRWAEGAEDLAQQLTELLQKSELRSKLQQAARQEFAQDQGATTAMLNDISHCLPQLTKGEKLNMATVEKLNPSAKEEIWYRSDRFEAFQEAYFDPDFWRARDQIKGAATGRSTAWFIAGEKIDMLLRHYYRGGLVGKLNKDRFKREPVAESRAMAEFELLLQLREQGLPVPEPLAARYKKAPWWGYRADILVAVIPGAKDVFKCLSERPLSADEWHKLGAAIRQLHDADVYHSDLNCHNLMLDSADKAWIVDFDKCEFRESGQWREGNLARLLRSFKKEYRKAQEASRDFHWQEERDWPLLMAGYENAR</sequence>
<evidence type="ECO:0000259" key="21">
    <source>
        <dbReference type="Pfam" id="PF04413"/>
    </source>
</evidence>
<keyword evidence="9 18" id="KW-0547">Nucleotide-binding</keyword>
<evidence type="ECO:0000256" key="5">
    <source>
        <dbReference type="ARBA" id="ARBA00010327"/>
    </source>
</evidence>
<dbReference type="GO" id="GO:0016773">
    <property type="term" value="F:phosphotransferase activity, alcohol group as acceptor"/>
    <property type="evidence" value="ECO:0007669"/>
    <property type="project" value="UniProtKB-UniRule"/>
</dbReference>
<evidence type="ECO:0000256" key="16">
    <source>
        <dbReference type="ARBA" id="ARBA00034417"/>
    </source>
</evidence>
<dbReference type="InterPro" id="IPR038107">
    <property type="entry name" value="Glycos_transf_N_sf"/>
</dbReference>
<feature type="site" description="Transition state stabilizer" evidence="20">
    <location>
        <position position="130"/>
    </location>
</feature>
<comment type="function">
    <text evidence="18">Catalyzes the ATP-dependent phosphorylation of the 3-deoxy-D-manno-octulosonic acid (Kdo) residue in Kdo-lipid IV(A) at the 4-OH position.</text>
</comment>
<dbReference type="SUPFAM" id="SSF56112">
    <property type="entry name" value="Protein kinase-like (PK-like)"/>
    <property type="match status" value="1"/>
</dbReference>
<dbReference type="InterPro" id="IPR007507">
    <property type="entry name" value="Glycos_transf_N"/>
</dbReference>
<feature type="domain" description="3-deoxy-D-manno-octulosonic-acid transferase N-terminal" evidence="21">
    <location>
        <begin position="32"/>
        <end position="210"/>
    </location>
</feature>
<comment type="caution">
    <text evidence="22">The sequence shown here is derived from an EMBL/GenBank/DDBJ whole genome shotgun (WGS) entry which is preliminary data.</text>
</comment>
<evidence type="ECO:0000256" key="11">
    <source>
        <dbReference type="ARBA" id="ARBA00022840"/>
    </source>
</evidence>
<dbReference type="SUPFAM" id="SSF53756">
    <property type="entry name" value="UDP-Glycosyltransferase/glycogen phosphorylase"/>
    <property type="match status" value="1"/>
</dbReference>
<dbReference type="FunFam" id="3.40.50.11720:FF:000001">
    <property type="entry name" value="3-deoxy-D-manno-octulosonic acid transferase"/>
    <property type="match status" value="1"/>
</dbReference>
<evidence type="ECO:0000256" key="19">
    <source>
        <dbReference type="PIRSR" id="PIRSR639901-1"/>
    </source>
</evidence>
<dbReference type="Gene3D" id="1.10.510.10">
    <property type="entry name" value="Transferase(Phosphotransferase) domain 1"/>
    <property type="match status" value="1"/>
</dbReference>
<proteinExistence type="inferred from homology"/>
<evidence type="ECO:0000256" key="17">
    <source>
        <dbReference type="ARBA" id="ARBA00049183"/>
    </source>
</evidence>
<gene>
    <name evidence="18" type="primary">kdkA</name>
    <name evidence="22" type="ORF">CWI71_06325</name>
</gene>
<comment type="catalytic activity">
    <reaction evidence="17">
        <text>lipid IVA (E. coli) + CMP-3-deoxy-beta-D-manno-octulosonate = alpha-Kdo-(2-&gt;6)-lipid IVA (E. coli) + CMP + H(+)</text>
        <dbReference type="Rhea" id="RHEA:28066"/>
        <dbReference type="ChEBI" id="CHEBI:15378"/>
        <dbReference type="ChEBI" id="CHEBI:58603"/>
        <dbReference type="ChEBI" id="CHEBI:60364"/>
        <dbReference type="ChEBI" id="CHEBI:60377"/>
        <dbReference type="ChEBI" id="CHEBI:85987"/>
        <dbReference type="EC" id="2.4.99.12"/>
    </reaction>
</comment>
<name>A0A432YHP8_9GAMM</name>
<comment type="pathway">
    <text evidence="3 18">Bacterial outer membrane biogenesis; LPS core biosynthesis.</text>
</comment>
<dbReference type="AlphaFoldDB" id="A0A432YHP8"/>
<dbReference type="Gene3D" id="3.40.50.11720">
    <property type="entry name" value="3-Deoxy-D-manno-octulosonic-acid transferase, N-terminal domain"/>
    <property type="match status" value="1"/>
</dbReference>
<dbReference type="NCBIfam" id="NF002475">
    <property type="entry name" value="PRK01723.1"/>
    <property type="match status" value="1"/>
</dbReference>
<comment type="similarity">
    <text evidence="5 18">Belongs to the protein kinase superfamily. KdkA/RfaP family.</text>
</comment>
<evidence type="ECO:0000256" key="10">
    <source>
        <dbReference type="ARBA" id="ARBA00022777"/>
    </source>
</evidence>
<dbReference type="PANTHER" id="PTHR42755:SF1">
    <property type="entry name" value="3-DEOXY-D-MANNO-OCTULOSONIC ACID TRANSFERASE, MITOCHONDRIAL-RELATED"/>
    <property type="match status" value="1"/>
</dbReference>
<evidence type="ECO:0000256" key="2">
    <source>
        <dbReference type="ARBA" id="ARBA00004515"/>
    </source>
</evidence>
<dbReference type="OrthoDB" id="9789797at2"/>
<evidence type="ECO:0000256" key="4">
    <source>
        <dbReference type="ARBA" id="ARBA00006380"/>
    </source>
</evidence>
<dbReference type="GO" id="GO:0009245">
    <property type="term" value="P:lipid A biosynthetic process"/>
    <property type="evidence" value="ECO:0007669"/>
    <property type="project" value="TreeGrafter"/>
</dbReference>
<dbReference type="FunFam" id="3.40.50.2000:FF:000032">
    <property type="entry name" value="3-deoxy-D-manno-octulosonic acid transferase"/>
    <property type="match status" value="1"/>
</dbReference>
<reference evidence="23" key="1">
    <citation type="journal article" date="2018" name="Front. Microbiol.">
        <title>Genome-Based Analysis Reveals the Taxonomy and Diversity of the Family Idiomarinaceae.</title>
        <authorList>
            <person name="Liu Y."/>
            <person name="Lai Q."/>
            <person name="Shao Z."/>
        </authorList>
    </citation>
    <scope>NUCLEOTIDE SEQUENCE [LARGE SCALE GENOMIC DNA]</scope>
    <source>
        <strain evidence="23">CVS-6</strain>
    </source>
</reference>
<dbReference type="GO" id="GO:0016301">
    <property type="term" value="F:kinase activity"/>
    <property type="evidence" value="ECO:0007669"/>
    <property type="project" value="UniProtKB-KW"/>
</dbReference>
<dbReference type="GO" id="GO:0009244">
    <property type="term" value="P:lipopolysaccharide core region biosynthetic process"/>
    <property type="evidence" value="ECO:0007669"/>
    <property type="project" value="UniProtKB-UniRule"/>
</dbReference>
<evidence type="ECO:0000256" key="15">
    <source>
        <dbReference type="ARBA" id="ARBA00029511"/>
    </source>
</evidence>
<comment type="similarity">
    <text evidence="4">Belongs to the glycosyltransferase group 1 family. Glycosyltransferase 30 subfamily.</text>
</comment>
<evidence type="ECO:0000313" key="22">
    <source>
        <dbReference type="EMBL" id="RUO60482.1"/>
    </source>
</evidence>
<evidence type="ECO:0000256" key="14">
    <source>
        <dbReference type="ARBA" id="ARBA00023136"/>
    </source>
</evidence>
<keyword evidence="11 18" id="KW-0067">ATP-binding</keyword>
<comment type="catalytic activity">
    <reaction evidence="16 18">
        <text>an alpha-Kdo-(2-&gt;6)-lipid IVA + ATP = a 4-O-phospho-alpha-Kdo-(2-&gt;6)-lipid IVA + ADP + H(+)</text>
        <dbReference type="Rhea" id="RHEA:74271"/>
        <dbReference type="ChEBI" id="CHEBI:15378"/>
        <dbReference type="ChEBI" id="CHEBI:30616"/>
        <dbReference type="ChEBI" id="CHEBI:176428"/>
        <dbReference type="ChEBI" id="CHEBI:193140"/>
        <dbReference type="ChEBI" id="CHEBI:456216"/>
        <dbReference type="EC" id="2.7.1.166"/>
    </reaction>
</comment>
<evidence type="ECO:0000256" key="18">
    <source>
        <dbReference type="HAMAP-Rule" id="MF_00521"/>
    </source>
</evidence>
<keyword evidence="12" id="KW-0812">Transmembrane</keyword>
<dbReference type="PANTHER" id="PTHR42755">
    <property type="entry name" value="3-DEOXY-MANNO-OCTULOSONATE CYTIDYLYLTRANSFERASE"/>
    <property type="match status" value="1"/>
</dbReference>
<keyword evidence="13 18" id="KW-0448">Lipopolysaccharide biosynthesis</keyword>
<feature type="active site" description="Proton acceptor" evidence="19">
    <location>
        <position position="60"/>
    </location>
</feature>